<dbReference type="RefSeq" id="WP_075325687.1">
    <property type="nucleotide sequence ID" value="NZ_FOOH01000015.1"/>
</dbReference>
<dbReference type="EMBL" id="FOOH01000015">
    <property type="protein sequence ID" value="SFF93647.1"/>
    <property type="molecule type" value="Genomic_DNA"/>
</dbReference>
<dbReference type="Gene3D" id="3.40.50.1820">
    <property type="entry name" value="alpha/beta hydrolase"/>
    <property type="match status" value="1"/>
</dbReference>
<dbReference type="InterPro" id="IPR029058">
    <property type="entry name" value="AB_hydrolase_fold"/>
</dbReference>
<keyword evidence="4" id="KW-1185">Reference proteome</keyword>
<dbReference type="Proteomes" id="UP000199116">
    <property type="component" value="Unassembled WGS sequence"/>
</dbReference>
<dbReference type="PRINTS" id="PR00111">
    <property type="entry name" value="ABHYDROLASE"/>
</dbReference>
<feature type="domain" description="AB hydrolase-1" evidence="2">
    <location>
        <begin position="13"/>
        <end position="242"/>
    </location>
</feature>
<evidence type="ECO:0000313" key="4">
    <source>
        <dbReference type="Proteomes" id="UP000199116"/>
    </source>
</evidence>
<keyword evidence="1" id="KW-0378">Hydrolase</keyword>
<dbReference type="PANTHER" id="PTHR46118:SF4">
    <property type="entry name" value="PROTEIN ABHD11"/>
    <property type="match status" value="1"/>
</dbReference>
<gene>
    <name evidence="3" type="ORF">SAMN04488033_11554</name>
</gene>
<proteinExistence type="predicted"/>
<evidence type="ECO:0000313" key="3">
    <source>
        <dbReference type="EMBL" id="SFF93647.1"/>
    </source>
</evidence>
<organism evidence="3 4">
    <name type="scientific">Salegentibacter agarivorans</name>
    <dbReference type="NCBI Taxonomy" id="345907"/>
    <lineage>
        <taxon>Bacteria</taxon>
        <taxon>Pseudomonadati</taxon>
        <taxon>Bacteroidota</taxon>
        <taxon>Flavobacteriia</taxon>
        <taxon>Flavobacteriales</taxon>
        <taxon>Flavobacteriaceae</taxon>
        <taxon>Salegentibacter</taxon>
    </lineage>
</organism>
<dbReference type="SUPFAM" id="SSF53474">
    <property type="entry name" value="alpha/beta-Hydrolases"/>
    <property type="match status" value="1"/>
</dbReference>
<evidence type="ECO:0000259" key="2">
    <source>
        <dbReference type="Pfam" id="PF00561"/>
    </source>
</evidence>
<name>A0A1I2MVY9_9FLAO</name>
<dbReference type="InterPro" id="IPR000073">
    <property type="entry name" value="AB_hydrolase_1"/>
</dbReference>
<accession>A0A1I2MVY9</accession>
<protein>
    <submittedName>
        <fullName evidence="3">Pimeloyl-ACP methyl ester carboxylesterase</fullName>
    </submittedName>
</protein>
<dbReference type="PANTHER" id="PTHR46118">
    <property type="entry name" value="PROTEIN ABHD11"/>
    <property type="match status" value="1"/>
</dbReference>
<sequence length="254" mass="28937">MKLNSIILGKGQPLLILHGFLGMSDNWKTIGNKLAEEKDFQVHLIDQRNHGKSPHTNEHSYELMAEDVKDYCEQHSLSNIILMGHSMGGKTAMLAAAEYPDLVEKLIVVDIAPKYYKPHHQQILDGLTALEEADLDSRQEADKLLSEFISEKPIRLFLLKNLNRKSEGTYCLKVNLETLKENIEEVGKSLPQDKIFKGSTLFIKGANSNYIKEEDKAAIQKQFPEVKFEEIRNAGHWVHAEKMNDFYKAVADFL</sequence>
<reference evidence="4" key="1">
    <citation type="submission" date="2016-10" db="EMBL/GenBank/DDBJ databases">
        <authorList>
            <person name="Varghese N."/>
            <person name="Submissions S."/>
        </authorList>
    </citation>
    <scope>NUCLEOTIDE SEQUENCE [LARGE SCALE GENOMIC DNA]</scope>
    <source>
        <strain evidence="4">DSM 23515</strain>
    </source>
</reference>
<evidence type="ECO:0000256" key="1">
    <source>
        <dbReference type="ARBA" id="ARBA00022801"/>
    </source>
</evidence>
<dbReference type="AlphaFoldDB" id="A0A1I2MVY9"/>
<dbReference type="Pfam" id="PF00561">
    <property type="entry name" value="Abhydrolase_1"/>
    <property type="match status" value="1"/>
</dbReference>
<dbReference type="GO" id="GO:0052689">
    <property type="term" value="F:carboxylic ester hydrolase activity"/>
    <property type="evidence" value="ECO:0007669"/>
    <property type="project" value="TreeGrafter"/>
</dbReference>